<dbReference type="InterPro" id="IPR050559">
    <property type="entry name" value="P-Pant_transferase_sf"/>
</dbReference>
<feature type="domain" description="4'-phosphopantetheinyl transferase" evidence="3">
    <location>
        <begin position="125"/>
        <end position="218"/>
    </location>
</feature>
<dbReference type="EMBL" id="JADFTS010000001">
    <property type="protein sequence ID" value="KAF9626213.1"/>
    <property type="molecule type" value="Genomic_DNA"/>
</dbReference>
<accession>A0A835MB71</accession>
<organism evidence="4 5">
    <name type="scientific">Coptis chinensis</name>
    <dbReference type="NCBI Taxonomy" id="261450"/>
    <lineage>
        <taxon>Eukaryota</taxon>
        <taxon>Viridiplantae</taxon>
        <taxon>Streptophyta</taxon>
        <taxon>Embryophyta</taxon>
        <taxon>Tracheophyta</taxon>
        <taxon>Spermatophyta</taxon>
        <taxon>Magnoliopsida</taxon>
        <taxon>Ranunculales</taxon>
        <taxon>Ranunculaceae</taxon>
        <taxon>Coptidoideae</taxon>
        <taxon>Coptis</taxon>
    </lineage>
</organism>
<dbReference type="PANTHER" id="PTHR12215:SF15">
    <property type="entry name" value="4'-PHOSPHOPANTETHEINYL TRANSFERASE SUPERFAMILY-RELATED"/>
    <property type="match status" value="1"/>
</dbReference>
<keyword evidence="2" id="KW-0808">Transferase</keyword>
<dbReference type="InterPro" id="IPR037143">
    <property type="entry name" value="4-PPantetheinyl_Trfase_dom_sf"/>
</dbReference>
<dbReference type="SUPFAM" id="SSF56214">
    <property type="entry name" value="4'-phosphopantetheinyl transferase"/>
    <property type="match status" value="2"/>
</dbReference>
<evidence type="ECO:0000259" key="3">
    <source>
        <dbReference type="Pfam" id="PF01648"/>
    </source>
</evidence>
<dbReference type="GO" id="GO:0008897">
    <property type="term" value="F:holo-[acyl-carrier-protein] synthase activity"/>
    <property type="evidence" value="ECO:0007669"/>
    <property type="project" value="UniProtKB-EC"/>
</dbReference>
<evidence type="ECO:0000256" key="2">
    <source>
        <dbReference type="ARBA" id="ARBA00022679"/>
    </source>
</evidence>
<protein>
    <recommendedName>
        <fullName evidence="1">holo-[acyl-carrier-protein] synthase</fullName>
        <ecNumber evidence="1">2.7.8.7</ecNumber>
    </recommendedName>
</protein>
<dbReference type="Proteomes" id="UP000631114">
    <property type="component" value="Unassembled WGS sequence"/>
</dbReference>
<dbReference type="PANTHER" id="PTHR12215">
    <property type="entry name" value="PHOSPHOPANTETHEINE TRANSFERASE"/>
    <property type="match status" value="1"/>
</dbReference>
<dbReference type="GO" id="GO:0000287">
    <property type="term" value="F:magnesium ion binding"/>
    <property type="evidence" value="ECO:0007669"/>
    <property type="project" value="InterPro"/>
</dbReference>
<proteinExistence type="predicted"/>
<reference evidence="4 5" key="1">
    <citation type="submission" date="2020-10" db="EMBL/GenBank/DDBJ databases">
        <title>The Coptis chinensis genome and diversification of protoberbering-type alkaloids.</title>
        <authorList>
            <person name="Wang B."/>
            <person name="Shu S."/>
            <person name="Song C."/>
            <person name="Liu Y."/>
        </authorList>
    </citation>
    <scope>NUCLEOTIDE SEQUENCE [LARGE SCALE GENOMIC DNA]</scope>
    <source>
        <strain evidence="4">HL-2020</strain>
        <tissue evidence="4">Leaf</tissue>
    </source>
</reference>
<dbReference type="AlphaFoldDB" id="A0A835MB71"/>
<dbReference type="Pfam" id="PF01648">
    <property type="entry name" value="ACPS"/>
    <property type="match status" value="1"/>
</dbReference>
<dbReference type="InterPro" id="IPR008278">
    <property type="entry name" value="4-PPantetheinyl_Trfase_dom"/>
</dbReference>
<keyword evidence="5" id="KW-1185">Reference proteome</keyword>
<dbReference type="Gene3D" id="3.90.470.20">
    <property type="entry name" value="4'-phosphopantetheinyl transferase domain"/>
    <property type="match status" value="1"/>
</dbReference>
<name>A0A835MB71_9MAGN</name>
<dbReference type="GO" id="GO:0005829">
    <property type="term" value="C:cytosol"/>
    <property type="evidence" value="ECO:0007669"/>
    <property type="project" value="TreeGrafter"/>
</dbReference>
<evidence type="ECO:0000313" key="4">
    <source>
        <dbReference type="EMBL" id="KAF9626213.1"/>
    </source>
</evidence>
<comment type="caution">
    <text evidence="4">The sequence shown here is derived from an EMBL/GenBank/DDBJ whole genome shotgun (WGS) entry which is preliminary data.</text>
</comment>
<dbReference type="OrthoDB" id="26719at2759"/>
<sequence length="293" mass="33404">MFCKGRFSMHTSFCTVKSFCSSPSSSSSSYLTTIPLPSKRETHLWYITPDQVKDASLLDQYLNVLSPCEKENVLRLRGDKLQRSAILARTLVDWQCDKNWEPPPLHFNLSHTSSLIACGVTVDMPIGIDVEEKQRKTRNNLLSLAQRYFTLDEVDYLNTISNPEIQRQEFIKLWTLKEAYVKALGRGFSAAPFNTFTIRFRGTSRSSLQKRGDSNSKESEIIVETLAEPKNVTTNWRFTLLELASSHYAAICVENKRIKGVENDPPLLKVWKTVPFIKDELLSETDSVRTVSL</sequence>
<evidence type="ECO:0000313" key="5">
    <source>
        <dbReference type="Proteomes" id="UP000631114"/>
    </source>
</evidence>
<dbReference type="GO" id="GO:0019878">
    <property type="term" value="P:lysine biosynthetic process via aminoadipic acid"/>
    <property type="evidence" value="ECO:0007669"/>
    <property type="project" value="TreeGrafter"/>
</dbReference>
<gene>
    <name evidence="4" type="ORF">IFM89_031340</name>
</gene>
<dbReference type="FunFam" id="3.90.470.20:FF:000011">
    <property type="entry name" value="Os08g0243100 protein"/>
    <property type="match status" value="1"/>
</dbReference>
<evidence type="ECO:0000256" key="1">
    <source>
        <dbReference type="ARBA" id="ARBA00013172"/>
    </source>
</evidence>
<dbReference type="EC" id="2.7.8.7" evidence="1"/>